<dbReference type="InterPro" id="IPR019191">
    <property type="entry name" value="Essential_protein_Yae1_N"/>
</dbReference>
<dbReference type="RefSeq" id="XP_001383041.2">
    <property type="nucleotide sequence ID" value="XM_001383004.1"/>
</dbReference>
<dbReference type="eggNOG" id="KOG4595">
    <property type="taxonomic scope" value="Eukaryota"/>
</dbReference>
<keyword evidence="4" id="KW-1185">Reference proteome</keyword>
<dbReference type="KEGG" id="pic:PICST_40637"/>
<organism evidence="3 4">
    <name type="scientific">Scheffersomyces stipitis (strain ATCC 58785 / CBS 6054 / NBRC 10063 / NRRL Y-11545)</name>
    <name type="common">Yeast</name>
    <name type="synonym">Pichia stipitis</name>
    <dbReference type="NCBI Taxonomy" id="322104"/>
    <lineage>
        <taxon>Eukaryota</taxon>
        <taxon>Fungi</taxon>
        <taxon>Dikarya</taxon>
        <taxon>Ascomycota</taxon>
        <taxon>Saccharomycotina</taxon>
        <taxon>Pichiomycetes</taxon>
        <taxon>Debaryomycetaceae</taxon>
        <taxon>Scheffersomyces</taxon>
    </lineage>
</organism>
<dbReference type="HOGENOM" id="CLU_136375_0_0_1"/>
<dbReference type="STRING" id="322104.A3LPB6"/>
<reference evidence="3 4" key="1">
    <citation type="journal article" date="2007" name="Nat. Biotechnol.">
        <title>Genome sequence of the lignocellulose-bioconverting and xylose-fermenting yeast Pichia stipitis.</title>
        <authorList>
            <person name="Jeffries T.W."/>
            <person name="Grigoriev I.V."/>
            <person name="Grimwood J."/>
            <person name="Laplaza J.M."/>
            <person name="Aerts A."/>
            <person name="Salamov A."/>
            <person name="Schmutz J."/>
            <person name="Lindquist E."/>
            <person name="Dehal P."/>
            <person name="Shapiro H."/>
            <person name="Jin Y.S."/>
            <person name="Passoth V."/>
            <person name="Richardson P.M."/>
        </authorList>
    </citation>
    <scope>NUCLEOTIDE SEQUENCE [LARGE SCALE GENOMIC DNA]</scope>
    <source>
        <strain evidence="4">ATCC 58785 / CBS 6054 / NBRC 10063 / NRRL Y-11545</strain>
    </source>
</reference>
<dbReference type="OrthoDB" id="48036at2759"/>
<evidence type="ECO:0000259" key="2">
    <source>
        <dbReference type="Pfam" id="PF09811"/>
    </source>
</evidence>
<dbReference type="PANTHER" id="PTHR28532">
    <property type="entry name" value="GEO13458P1"/>
    <property type="match status" value="1"/>
</dbReference>
<feature type="domain" description="Essential protein Yae1 N-terminal" evidence="2">
    <location>
        <begin position="28"/>
        <end position="66"/>
    </location>
</feature>
<evidence type="ECO:0000256" key="1">
    <source>
        <dbReference type="ARBA" id="ARBA00038090"/>
    </source>
</evidence>
<accession>A3LPB6</accession>
<protein>
    <recommendedName>
        <fullName evidence="2">Essential protein Yae1 N-terminal domain-containing protein</fullName>
    </recommendedName>
</protein>
<proteinExistence type="inferred from homology"/>
<evidence type="ECO:0000313" key="3">
    <source>
        <dbReference type="EMBL" id="ABN65012.2"/>
    </source>
</evidence>
<dbReference type="OMA" id="VGFQRFV"/>
<dbReference type="Pfam" id="PF09811">
    <property type="entry name" value="Yae1_N"/>
    <property type="match status" value="1"/>
</dbReference>
<dbReference type="PANTHER" id="PTHR28532:SF1">
    <property type="entry name" value="ORAL CANCER OVEREXPRESSED 1"/>
    <property type="match status" value="1"/>
</dbReference>
<name>A3LPB6_PICST</name>
<dbReference type="EMBL" id="CP000496">
    <property type="protein sequence ID" value="ABN65012.2"/>
    <property type="molecule type" value="Genomic_DNA"/>
</dbReference>
<dbReference type="Proteomes" id="UP000002258">
    <property type="component" value="Chromosome 2"/>
</dbReference>
<gene>
    <name evidence="3" type="ORF">PICST_40637</name>
</gene>
<dbReference type="AlphaFoldDB" id="A3LPB6"/>
<evidence type="ECO:0000313" key="4">
    <source>
        <dbReference type="Proteomes" id="UP000002258"/>
    </source>
</evidence>
<dbReference type="FunCoup" id="A3LPB6">
    <property type="interactions" value="23"/>
</dbReference>
<dbReference type="InParanoid" id="A3LPB6"/>
<sequence length="156" mass="17965">MDVHREDIDISIDTDEVLNVEEEYYQKGFREGQEQSTRQQEMEGKEYGYQTGFQRFLIVGYIDGLVEHWSRNIQTYEASASVANHLKQLEALIKDIPITNGDEEVAHYEKSVAKARNKLRVIATLVKETSKIAKLDELIKEVGGQLQVSENVDDMW</sequence>
<comment type="similarity">
    <text evidence="1">Belongs to the LTO1 family.</text>
</comment>
<dbReference type="InterPro" id="IPR052436">
    <property type="entry name" value="LTO1_adapter"/>
</dbReference>
<dbReference type="GeneID" id="4837465"/>